<keyword evidence="1" id="KW-0812">Transmembrane</keyword>
<evidence type="ECO:0000256" key="1">
    <source>
        <dbReference type="SAM" id="Phobius"/>
    </source>
</evidence>
<keyword evidence="1" id="KW-0472">Membrane</keyword>
<keyword evidence="3" id="KW-1185">Reference proteome</keyword>
<dbReference type="AlphaFoldDB" id="A0A401V0C1"/>
<protein>
    <submittedName>
        <fullName evidence="2">Uncharacterized protein</fullName>
    </submittedName>
</protein>
<proteinExistence type="predicted"/>
<reference evidence="2 3" key="1">
    <citation type="submission" date="2018-11" db="EMBL/GenBank/DDBJ databases">
        <title>Draft genome sequence of Cellulomonas takizawaensis strain TKZ-21.</title>
        <authorList>
            <person name="Yamamura H."/>
            <person name="Hayashi T."/>
            <person name="Hamada M."/>
            <person name="Serisawa Y."/>
            <person name="Matsuyama K."/>
            <person name="Nakagawa Y."/>
            <person name="Otoguro M."/>
            <person name="Yanagida F."/>
            <person name="Hayakawa M."/>
        </authorList>
    </citation>
    <scope>NUCLEOTIDE SEQUENCE [LARGE SCALE GENOMIC DNA]</scope>
    <source>
        <strain evidence="2 3">TKZ-21</strain>
    </source>
</reference>
<feature type="transmembrane region" description="Helical" evidence="1">
    <location>
        <begin position="20"/>
        <end position="45"/>
    </location>
</feature>
<dbReference type="EMBL" id="BHYL01000139">
    <property type="protein sequence ID" value="GCD20352.1"/>
    <property type="molecule type" value="Genomic_DNA"/>
</dbReference>
<sequence length="221" mass="22248">MDASYPPPAPPTSTTPRRSLVGPVVLTSAGALLLVATMVAAVVVLRTFLSLLPLGVIDAQGEAGPSAVAWTDVPGAVDVDLAPGRYDVFLVVDDVDAHTGLDADVRVVGPDGSPVEVDDAPGVSINAQRGDRRASNVAAFTVATAGQHTVVVPGSPSDGALAVVAEGQRTSSFLLGVFGTIGGVFLTIVLGLLGLGLTVGGVVWWALRARARTVGPTARVG</sequence>
<feature type="transmembrane region" description="Helical" evidence="1">
    <location>
        <begin position="173"/>
        <end position="206"/>
    </location>
</feature>
<dbReference type="OrthoDB" id="9799703at2"/>
<evidence type="ECO:0000313" key="2">
    <source>
        <dbReference type="EMBL" id="GCD20352.1"/>
    </source>
</evidence>
<organism evidence="2 3">
    <name type="scientific">Cellulomonas algicola</name>
    <dbReference type="NCBI Taxonomy" id="2071633"/>
    <lineage>
        <taxon>Bacteria</taxon>
        <taxon>Bacillati</taxon>
        <taxon>Actinomycetota</taxon>
        <taxon>Actinomycetes</taxon>
        <taxon>Micrococcales</taxon>
        <taxon>Cellulomonadaceae</taxon>
        <taxon>Cellulomonas</taxon>
    </lineage>
</organism>
<dbReference type="RefSeq" id="WP_124342861.1">
    <property type="nucleotide sequence ID" value="NZ_BHYL01000139.1"/>
</dbReference>
<dbReference type="Proteomes" id="UP000288246">
    <property type="component" value="Unassembled WGS sequence"/>
</dbReference>
<name>A0A401V0C1_9CELL</name>
<keyword evidence="1" id="KW-1133">Transmembrane helix</keyword>
<evidence type="ECO:0000313" key="3">
    <source>
        <dbReference type="Proteomes" id="UP000288246"/>
    </source>
</evidence>
<gene>
    <name evidence="2" type="ORF">CTKZ_19140</name>
</gene>
<accession>A0A401V0C1</accession>
<comment type="caution">
    <text evidence="2">The sequence shown here is derived from an EMBL/GenBank/DDBJ whole genome shotgun (WGS) entry which is preliminary data.</text>
</comment>